<evidence type="ECO:0000313" key="4">
    <source>
        <dbReference type="Proteomes" id="UP001596413"/>
    </source>
</evidence>
<dbReference type="PANTHER" id="PTHR30290">
    <property type="entry name" value="PERIPLASMIC BINDING COMPONENT OF ABC TRANSPORTER"/>
    <property type="match status" value="1"/>
</dbReference>
<dbReference type="Gene3D" id="3.10.105.10">
    <property type="entry name" value="Dipeptide-binding Protein, Domain 3"/>
    <property type="match status" value="1"/>
</dbReference>
<dbReference type="PANTHER" id="PTHR30290:SF83">
    <property type="entry name" value="ABC TRANSPORTER SUBSTRATE-BINDING PROTEIN"/>
    <property type="match status" value="1"/>
</dbReference>
<dbReference type="Gene3D" id="3.90.76.10">
    <property type="entry name" value="Dipeptide-binding Protein, Domain 1"/>
    <property type="match status" value="1"/>
</dbReference>
<reference evidence="4" key="1">
    <citation type="journal article" date="2019" name="Int. J. Syst. Evol. Microbiol.">
        <title>The Global Catalogue of Microorganisms (GCM) 10K type strain sequencing project: providing services to taxonomists for standard genome sequencing and annotation.</title>
        <authorList>
            <consortium name="The Broad Institute Genomics Platform"/>
            <consortium name="The Broad Institute Genome Sequencing Center for Infectious Disease"/>
            <person name="Wu L."/>
            <person name="Ma J."/>
        </authorList>
    </citation>
    <scope>NUCLEOTIDE SEQUENCE [LARGE SCALE GENOMIC DNA]</scope>
    <source>
        <strain evidence="4">CGMCC 1.13681</strain>
    </source>
</reference>
<accession>A0ABW2GH05</accession>
<proteinExistence type="predicted"/>
<dbReference type="InterPro" id="IPR030678">
    <property type="entry name" value="Peptide/Ni-bd"/>
</dbReference>
<dbReference type="PROSITE" id="PS51257">
    <property type="entry name" value="PROKAR_LIPOPROTEIN"/>
    <property type="match status" value="1"/>
</dbReference>
<dbReference type="Proteomes" id="UP001596413">
    <property type="component" value="Unassembled WGS sequence"/>
</dbReference>
<feature type="region of interest" description="Disordered" evidence="1">
    <location>
        <begin position="23"/>
        <end position="56"/>
    </location>
</feature>
<dbReference type="Gene3D" id="3.40.190.10">
    <property type="entry name" value="Periplasmic binding protein-like II"/>
    <property type="match status" value="1"/>
</dbReference>
<dbReference type="InterPro" id="IPR000914">
    <property type="entry name" value="SBP_5_dom"/>
</dbReference>
<evidence type="ECO:0000259" key="2">
    <source>
        <dbReference type="Pfam" id="PF00496"/>
    </source>
</evidence>
<sequence>MRGARRTACVVGAAALAVVASGCGTGDGGGEADPGGIVRASWSDPQRPIEPGNTNEVQGGKVLSLITRGLVRYDPKTARPVNALAESVETDDSRVWRIRIKPGQRFSDGSPVSARSFTDAWNYTANLKNQQVNAPFFQYVEGYDAVHPADESAKPTAATLSGLKVTGTHSFEVRLKQRYSTWADALGYPAFAPLPRSFFTDHAGWLRKPVGNGPYKIASYRRGRAMELVADPAYQGSDKARNGGVELKVYTDANTAYSDLLAGNLDVADDIPAAQLPHAEQDLQGRFTSRPAGIIQTVSFPFYDRAWRGADAAKVRRGISMAIDRKAITERIFHNTRVPAGDWTSPVLGARGGYDASLCGEVCSYDPKQARRLIEEGGGLPGGRIVLTSNVDTGSHKDWMEAVCHSLDKALGRDNSCVVNPVGTFADFRTQVTDRKLSGPFRTGWQMDYPSIENFLSKLYYTDASSNDGGHSSEEFDRLIDQANAATTNEEAVRRFKAAEKVLARDVPAIPLWYQNGSAGWSQRVHGVALDPFSVPVYQDVTVTK</sequence>
<dbReference type="PIRSF" id="PIRSF002741">
    <property type="entry name" value="MppA"/>
    <property type="match status" value="1"/>
</dbReference>
<dbReference type="RefSeq" id="WP_386416320.1">
    <property type="nucleotide sequence ID" value="NZ_JBHSZO010000027.1"/>
</dbReference>
<dbReference type="InterPro" id="IPR039424">
    <property type="entry name" value="SBP_5"/>
</dbReference>
<gene>
    <name evidence="3" type="ORF">ACFQLX_17760</name>
</gene>
<organism evidence="3 4">
    <name type="scientific">Streptomyces polyrhachis</name>
    <dbReference type="NCBI Taxonomy" id="1282885"/>
    <lineage>
        <taxon>Bacteria</taxon>
        <taxon>Bacillati</taxon>
        <taxon>Actinomycetota</taxon>
        <taxon>Actinomycetes</taxon>
        <taxon>Kitasatosporales</taxon>
        <taxon>Streptomycetaceae</taxon>
        <taxon>Streptomyces</taxon>
    </lineage>
</organism>
<dbReference type="CDD" id="cd00995">
    <property type="entry name" value="PBP2_NikA_DppA_OppA_like"/>
    <property type="match status" value="1"/>
</dbReference>
<feature type="domain" description="Solute-binding protein family 5" evidence="2">
    <location>
        <begin position="80"/>
        <end position="466"/>
    </location>
</feature>
<dbReference type="Pfam" id="PF00496">
    <property type="entry name" value="SBP_bac_5"/>
    <property type="match status" value="1"/>
</dbReference>
<comment type="caution">
    <text evidence="3">The sequence shown here is derived from an EMBL/GenBank/DDBJ whole genome shotgun (WGS) entry which is preliminary data.</text>
</comment>
<dbReference type="SUPFAM" id="SSF53850">
    <property type="entry name" value="Periplasmic binding protein-like II"/>
    <property type="match status" value="1"/>
</dbReference>
<name>A0ABW2GH05_9ACTN</name>
<protein>
    <submittedName>
        <fullName evidence="3">ABC transporter substrate-binding protein</fullName>
    </submittedName>
</protein>
<keyword evidence="4" id="KW-1185">Reference proteome</keyword>
<evidence type="ECO:0000256" key="1">
    <source>
        <dbReference type="SAM" id="MobiDB-lite"/>
    </source>
</evidence>
<evidence type="ECO:0000313" key="3">
    <source>
        <dbReference type="EMBL" id="MFC7219995.1"/>
    </source>
</evidence>
<feature type="compositionally biased region" description="Gly residues" evidence="1">
    <location>
        <begin position="23"/>
        <end position="33"/>
    </location>
</feature>
<dbReference type="EMBL" id="JBHSZO010000027">
    <property type="protein sequence ID" value="MFC7219995.1"/>
    <property type="molecule type" value="Genomic_DNA"/>
</dbReference>